<dbReference type="Proteomes" id="UP000026915">
    <property type="component" value="Chromosome 9"/>
</dbReference>
<sequence>MYFVSIWKLNIQTDTCVFIICMYGDGNHSAAAKRGGLYSMMSSSPQCNAVLSLRVETAITNQAIWSRSRRVVGCRRRWRNVPHIPNHVDEIVQKTSQSQA</sequence>
<dbReference type="InParanoid" id="A0A061GZ86"/>
<reference evidence="1 2" key="1">
    <citation type="journal article" date="2013" name="Genome Biol.">
        <title>The genome sequence of the most widely cultivated cacao type and its use to identify candidate genes regulating pod color.</title>
        <authorList>
            <person name="Motamayor J.C."/>
            <person name="Mockaitis K."/>
            <person name="Schmutz J."/>
            <person name="Haiminen N."/>
            <person name="Iii D.L."/>
            <person name="Cornejo O."/>
            <person name="Findley S.D."/>
            <person name="Zheng P."/>
            <person name="Utro F."/>
            <person name="Royaert S."/>
            <person name="Saski C."/>
            <person name="Jenkins J."/>
            <person name="Podicheti R."/>
            <person name="Zhao M."/>
            <person name="Scheffler B.E."/>
            <person name="Stack J.C."/>
            <person name="Feltus F.A."/>
            <person name="Mustiga G.M."/>
            <person name="Amores F."/>
            <person name="Phillips W."/>
            <person name="Marelli J.P."/>
            <person name="May G.D."/>
            <person name="Shapiro H."/>
            <person name="Ma J."/>
            <person name="Bustamante C.D."/>
            <person name="Schnell R.J."/>
            <person name="Main D."/>
            <person name="Gilbert D."/>
            <person name="Parida L."/>
            <person name="Kuhn D.N."/>
        </authorList>
    </citation>
    <scope>NUCLEOTIDE SEQUENCE [LARGE SCALE GENOMIC DNA]</scope>
    <source>
        <strain evidence="2">cv. Matina 1-6</strain>
    </source>
</reference>
<dbReference type="EMBL" id="CM001887">
    <property type="protein sequence ID" value="EOY34717.1"/>
    <property type="molecule type" value="Genomic_DNA"/>
</dbReference>
<evidence type="ECO:0000313" key="1">
    <source>
        <dbReference type="EMBL" id="EOY34717.1"/>
    </source>
</evidence>
<accession>A0A061GZ86</accession>
<keyword evidence="2" id="KW-1185">Reference proteome</keyword>
<protein>
    <submittedName>
        <fullName evidence="1">Uncharacterized protein</fullName>
    </submittedName>
</protein>
<evidence type="ECO:0000313" key="2">
    <source>
        <dbReference type="Proteomes" id="UP000026915"/>
    </source>
</evidence>
<name>A0A061GZ86_THECC</name>
<dbReference type="HOGENOM" id="CLU_2311291_0_0_1"/>
<proteinExistence type="predicted"/>
<dbReference type="AlphaFoldDB" id="A0A061GZ86"/>
<organism evidence="1 2">
    <name type="scientific">Theobroma cacao</name>
    <name type="common">Cacao</name>
    <name type="synonym">Cocoa</name>
    <dbReference type="NCBI Taxonomy" id="3641"/>
    <lineage>
        <taxon>Eukaryota</taxon>
        <taxon>Viridiplantae</taxon>
        <taxon>Streptophyta</taxon>
        <taxon>Embryophyta</taxon>
        <taxon>Tracheophyta</taxon>
        <taxon>Spermatophyta</taxon>
        <taxon>Magnoliopsida</taxon>
        <taxon>eudicotyledons</taxon>
        <taxon>Gunneridae</taxon>
        <taxon>Pentapetalae</taxon>
        <taxon>rosids</taxon>
        <taxon>malvids</taxon>
        <taxon>Malvales</taxon>
        <taxon>Malvaceae</taxon>
        <taxon>Byttnerioideae</taxon>
        <taxon>Theobroma</taxon>
    </lineage>
</organism>
<dbReference type="Gramene" id="EOY34717">
    <property type="protein sequence ID" value="EOY34717"/>
    <property type="gene ID" value="TCM_042301"/>
</dbReference>
<gene>
    <name evidence="1" type="ORF">TCM_042301</name>
</gene>